<reference evidence="1 3" key="2">
    <citation type="journal article" date="2013" name="Nature">
        <title>Insights into bilaterian evolution from three spiralian genomes.</title>
        <authorList>
            <person name="Simakov O."/>
            <person name="Marletaz F."/>
            <person name="Cho S.J."/>
            <person name="Edsinger-Gonzales E."/>
            <person name="Havlak P."/>
            <person name="Hellsten U."/>
            <person name="Kuo D.H."/>
            <person name="Larsson T."/>
            <person name="Lv J."/>
            <person name="Arendt D."/>
            <person name="Savage R."/>
            <person name="Osoegawa K."/>
            <person name="de Jong P."/>
            <person name="Grimwood J."/>
            <person name="Chapman J.A."/>
            <person name="Shapiro H."/>
            <person name="Aerts A."/>
            <person name="Otillar R.P."/>
            <person name="Terry A.Y."/>
            <person name="Boore J.L."/>
            <person name="Grigoriev I.V."/>
            <person name="Lindberg D.R."/>
            <person name="Seaver E.C."/>
            <person name="Weisblat D.A."/>
            <person name="Putnam N.H."/>
            <person name="Rokhsar D.S."/>
        </authorList>
    </citation>
    <scope>NUCLEOTIDE SEQUENCE</scope>
</reference>
<dbReference type="GeneID" id="20205846"/>
<dbReference type="EnsemblMetazoa" id="HelroT176475">
    <property type="protein sequence ID" value="HelroP176475"/>
    <property type="gene ID" value="HelroG176475"/>
</dbReference>
<gene>
    <name evidence="2" type="primary">20205846</name>
    <name evidence="1" type="ORF">HELRODRAFT_176475</name>
</gene>
<proteinExistence type="predicted"/>
<protein>
    <submittedName>
        <fullName evidence="1 2">Uncharacterized protein</fullName>
    </submittedName>
</protein>
<dbReference type="HOGENOM" id="CLU_1143629_0_0_1"/>
<name>T1FAJ7_HELRO</name>
<evidence type="ECO:0000313" key="3">
    <source>
        <dbReference type="Proteomes" id="UP000015101"/>
    </source>
</evidence>
<reference evidence="3" key="1">
    <citation type="submission" date="2012-12" db="EMBL/GenBank/DDBJ databases">
        <authorList>
            <person name="Hellsten U."/>
            <person name="Grimwood J."/>
            <person name="Chapman J.A."/>
            <person name="Shapiro H."/>
            <person name="Aerts A."/>
            <person name="Otillar R.P."/>
            <person name="Terry A.Y."/>
            <person name="Boore J.L."/>
            <person name="Simakov O."/>
            <person name="Marletaz F."/>
            <person name="Cho S.-J."/>
            <person name="Edsinger-Gonzales E."/>
            <person name="Havlak P."/>
            <person name="Kuo D.-H."/>
            <person name="Larsson T."/>
            <person name="Lv J."/>
            <person name="Arendt D."/>
            <person name="Savage R."/>
            <person name="Osoegawa K."/>
            <person name="de Jong P."/>
            <person name="Lindberg D.R."/>
            <person name="Seaver E.C."/>
            <person name="Weisblat D.A."/>
            <person name="Putnam N.H."/>
            <person name="Grigoriev I.V."/>
            <person name="Rokhsar D.S."/>
        </authorList>
    </citation>
    <scope>NUCLEOTIDE SEQUENCE</scope>
</reference>
<evidence type="ECO:0000313" key="2">
    <source>
        <dbReference type="EnsemblMetazoa" id="HelroP176475"/>
    </source>
</evidence>
<keyword evidence="3" id="KW-1185">Reference proteome</keyword>
<dbReference type="InParanoid" id="T1FAJ7"/>
<accession>T1FAJ7</accession>
<dbReference type="RefSeq" id="XP_009022084.1">
    <property type="nucleotide sequence ID" value="XM_009023836.1"/>
</dbReference>
<evidence type="ECO:0000313" key="1">
    <source>
        <dbReference type="EMBL" id="ESN99715.1"/>
    </source>
</evidence>
<dbReference type="KEGG" id="hro:HELRODRAFT_176475"/>
<dbReference type="CTD" id="20205846"/>
<sequence length="243" mass="27630">MPVSKVQLPKNYQPEILELLKSNNFINNSKKVHDVNADFKFDSNGKHISISSKDDDTLYNAVRNIQRQIDSIKISNISPTCISQTLLQRIVQSDVFHGWFKNFMRDNEVNDVMLIDKKNNEIAVIAIMDAKIKLFTSWLKKVVVKEHITFLHLHNETALEELGKFFSHLQSIYYIVVHVAKNSLKIEGFVPDVYPAKGSSCVLLEGNQVCVCSNSNQANPAILRMSLPTCNVLVEKCTFISYI</sequence>
<dbReference type="Proteomes" id="UP000015101">
    <property type="component" value="Unassembled WGS sequence"/>
</dbReference>
<organism evidence="2 3">
    <name type="scientific">Helobdella robusta</name>
    <name type="common">Californian leech</name>
    <dbReference type="NCBI Taxonomy" id="6412"/>
    <lineage>
        <taxon>Eukaryota</taxon>
        <taxon>Metazoa</taxon>
        <taxon>Spiralia</taxon>
        <taxon>Lophotrochozoa</taxon>
        <taxon>Annelida</taxon>
        <taxon>Clitellata</taxon>
        <taxon>Hirudinea</taxon>
        <taxon>Rhynchobdellida</taxon>
        <taxon>Glossiphoniidae</taxon>
        <taxon>Helobdella</taxon>
    </lineage>
</organism>
<dbReference type="EMBL" id="KB097070">
    <property type="protein sequence ID" value="ESN99715.1"/>
    <property type="molecule type" value="Genomic_DNA"/>
</dbReference>
<reference evidence="2" key="3">
    <citation type="submission" date="2015-06" db="UniProtKB">
        <authorList>
            <consortium name="EnsemblMetazoa"/>
        </authorList>
    </citation>
    <scope>IDENTIFICATION</scope>
</reference>
<dbReference type="EMBL" id="AMQM01005684">
    <property type="status" value="NOT_ANNOTATED_CDS"/>
    <property type="molecule type" value="Genomic_DNA"/>
</dbReference>
<dbReference type="AlphaFoldDB" id="T1FAJ7"/>